<evidence type="ECO:0000256" key="3">
    <source>
        <dbReference type="ARBA" id="ARBA00021495"/>
    </source>
</evidence>
<dbReference type="Pfam" id="PF02518">
    <property type="entry name" value="HATPase_c"/>
    <property type="match status" value="1"/>
</dbReference>
<feature type="region of interest" description="Disordered" evidence="11">
    <location>
        <begin position="1083"/>
        <end position="1106"/>
    </location>
</feature>
<evidence type="ECO:0000256" key="5">
    <source>
        <dbReference type="ARBA" id="ARBA00022679"/>
    </source>
</evidence>
<feature type="compositionally biased region" description="Basic and acidic residues" evidence="11">
    <location>
        <begin position="1084"/>
        <end position="1094"/>
    </location>
</feature>
<evidence type="ECO:0000256" key="1">
    <source>
        <dbReference type="ARBA" id="ARBA00000085"/>
    </source>
</evidence>
<keyword evidence="5" id="KW-0808">Transferase</keyword>
<dbReference type="KEGG" id="ome:OLMES_3779"/>
<keyword evidence="7" id="KW-0902">Two-component regulatory system</keyword>
<dbReference type="InterPro" id="IPR002545">
    <property type="entry name" value="CheW-lke_dom"/>
</dbReference>
<dbReference type="PANTHER" id="PTHR43395">
    <property type="entry name" value="SENSOR HISTIDINE KINASE CHEA"/>
    <property type="match status" value="1"/>
</dbReference>
<dbReference type="PRINTS" id="PR00344">
    <property type="entry name" value="BCTRLSENSOR"/>
</dbReference>
<dbReference type="Pfam" id="PF01627">
    <property type="entry name" value="Hpt"/>
    <property type="match status" value="1"/>
</dbReference>
<dbReference type="Pfam" id="PF00072">
    <property type="entry name" value="Response_reg"/>
    <property type="match status" value="1"/>
</dbReference>
<dbReference type="SUPFAM" id="SSF47226">
    <property type="entry name" value="Histidine-containing phosphotransfer domain, HPT domain"/>
    <property type="match status" value="1"/>
</dbReference>
<evidence type="ECO:0000256" key="2">
    <source>
        <dbReference type="ARBA" id="ARBA00012438"/>
    </source>
</evidence>
<dbReference type="EC" id="2.7.13.3" evidence="2"/>
<dbReference type="GO" id="GO:0006935">
    <property type="term" value="P:chemotaxis"/>
    <property type="evidence" value="ECO:0007669"/>
    <property type="project" value="InterPro"/>
</dbReference>
<evidence type="ECO:0000313" key="16">
    <source>
        <dbReference type="EMBL" id="ARU57800.1"/>
    </source>
</evidence>
<dbReference type="SMART" id="SM00260">
    <property type="entry name" value="CheW"/>
    <property type="match status" value="1"/>
</dbReference>
<evidence type="ECO:0000256" key="4">
    <source>
        <dbReference type="ARBA" id="ARBA00022553"/>
    </source>
</evidence>
<evidence type="ECO:0000256" key="10">
    <source>
        <dbReference type="PROSITE-ProRule" id="PRU00169"/>
    </source>
</evidence>
<evidence type="ECO:0000256" key="7">
    <source>
        <dbReference type="ARBA" id="ARBA00023012"/>
    </source>
</evidence>
<name>A0A1Y0IC28_9GAMM</name>
<feature type="compositionally biased region" description="Polar residues" evidence="11">
    <location>
        <begin position="546"/>
        <end position="558"/>
    </location>
</feature>
<feature type="domain" description="Histidine kinase" evidence="12">
    <location>
        <begin position="702"/>
        <end position="941"/>
    </location>
</feature>
<dbReference type="SUPFAM" id="SSF55874">
    <property type="entry name" value="ATPase domain of HSP90 chaperone/DNA topoisomerase II/histidine kinase"/>
    <property type="match status" value="1"/>
</dbReference>
<dbReference type="Proteomes" id="UP000196027">
    <property type="component" value="Chromosome"/>
</dbReference>
<dbReference type="InterPro" id="IPR005467">
    <property type="entry name" value="His_kinase_dom"/>
</dbReference>
<evidence type="ECO:0000259" key="14">
    <source>
        <dbReference type="PROSITE" id="PS50851"/>
    </source>
</evidence>
<organism evidence="16 17">
    <name type="scientific">Oleiphilus messinensis</name>
    <dbReference type="NCBI Taxonomy" id="141451"/>
    <lineage>
        <taxon>Bacteria</taxon>
        <taxon>Pseudomonadati</taxon>
        <taxon>Pseudomonadota</taxon>
        <taxon>Gammaproteobacteria</taxon>
        <taxon>Oceanospirillales</taxon>
        <taxon>Oleiphilaceae</taxon>
        <taxon>Oleiphilus</taxon>
    </lineage>
</organism>
<reference evidence="16 17" key="1">
    <citation type="submission" date="2017-05" db="EMBL/GenBank/DDBJ databases">
        <title>Genomic insights into alkan degradation activity of Oleiphilus messinensis.</title>
        <authorList>
            <person name="Kozyavkin S.A."/>
            <person name="Slesarev A.I."/>
            <person name="Golyshin P.N."/>
            <person name="Korzhenkov A."/>
            <person name="Golyshina O.N."/>
            <person name="Toshchakov S.V."/>
        </authorList>
    </citation>
    <scope>NUCLEOTIDE SEQUENCE [LARGE SCALE GENOMIC DNA]</scope>
    <source>
        <strain evidence="16 17">ME102</strain>
    </source>
</reference>
<dbReference type="InterPro" id="IPR003594">
    <property type="entry name" value="HATPase_dom"/>
</dbReference>
<protein>
    <recommendedName>
        <fullName evidence="3">Chemotaxis protein CheA</fullName>
        <ecNumber evidence="2">2.7.13.3</ecNumber>
    </recommendedName>
</protein>
<feature type="domain" description="Response regulatory" evidence="13">
    <location>
        <begin position="1110"/>
        <end position="1226"/>
    </location>
</feature>
<feature type="region of interest" description="Disordered" evidence="11">
    <location>
        <begin position="76"/>
        <end position="98"/>
    </location>
</feature>
<feature type="modified residue" description="Phosphohistidine" evidence="9">
    <location>
        <position position="445"/>
    </location>
</feature>
<evidence type="ECO:0000256" key="9">
    <source>
        <dbReference type="PROSITE-ProRule" id="PRU00110"/>
    </source>
</evidence>
<dbReference type="SMART" id="SM00448">
    <property type="entry name" value="REC"/>
    <property type="match status" value="1"/>
</dbReference>
<dbReference type="CDD" id="cd00088">
    <property type="entry name" value="HPT"/>
    <property type="match status" value="1"/>
</dbReference>
<dbReference type="InterPro" id="IPR011006">
    <property type="entry name" value="CheY-like_superfamily"/>
</dbReference>
<dbReference type="InterPro" id="IPR008207">
    <property type="entry name" value="Sig_transdc_His_kin_Hpt_dom"/>
</dbReference>
<dbReference type="EMBL" id="CP021425">
    <property type="protein sequence ID" value="ARU57800.1"/>
    <property type="molecule type" value="Genomic_DNA"/>
</dbReference>
<evidence type="ECO:0000259" key="13">
    <source>
        <dbReference type="PROSITE" id="PS50110"/>
    </source>
</evidence>
<dbReference type="Gene3D" id="3.40.50.2300">
    <property type="match status" value="1"/>
</dbReference>
<dbReference type="InterPro" id="IPR036641">
    <property type="entry name" value="HPT_dom_sf"/>
</dbReference>
<proteinExistence type="predicted"/>
<feature type="domain" description="CheW-like" evidence="14">
    <location>
        <begin position="943"/>
        <end position="1081"/>
    </location>
</feature>
<evidence type="ECO:0000256" key="6">
    <source>
        <dbReference type="ARBA" id="ARBA00022777"/>
    </source>
</evidence>
<dbReference type="Pfam" id="PF01584">
    <property type="entry name" value="CheW"/>
    <property type="match status" value="1"/>
</dbReference>
<evidence type="ECO:0000259" key="12">
    <source>
        <dbReference type="PROSITE" id="PS50109"/>
    </source>
</evidence>
<dbReference type="PROSITE" id="PS50110">
    <property type="entry name" value="RESPONSE_REGULATORY"/>
    <property type="match status" value="1"/>
</dbReference>
<dbReference type="PROSITE" id="PS50109">
    <property type="entry name" value="HIS_KIN"/>
    <property type="match status" value="1"/>
</dbReference>
<dbReference type="InterPro" id="IPR001789">
    <property type="entry name" value="Sig_transdc_resp-reg_receiver"/>
</dbReference>
<evidence type="ECO:0000256" key="11">
    <source>
        <dbReference type="SAM" id="MobiDB-lite"/>
    </source>
</evidence>
<dbReference type="Gene3D" id="3.30.565.10">
    <property type="entry name" value="Histidine kinase-like ATPase, C-terminal domain"/>
    <property type="match status" value="1"/>
</dbReference>
<accession>A0A1Y0IC28</accession>
<dbReference type="SUPFAM" id="SSF52172">
    <property type="entry name" value="CheY-like"/>
    <property type="match status" value="1"/>
</dbReference>
<dbReference type="InterPro" id="IPR004358">
    <property type="entry name" value="Sig_transdc_His_kin-like_C"/>
</dbReference>
<comment type="function">
    <text evidence="8">Involved in the transmission of sensory signals from the chemoreceptors to the flagellar motors. CheA is autophosphorylated; it can transfer its phosphate group to either CheB or CheY.</text>
</comment>
<dbReference type="InterPro" id="IPR036061">
    <property type="entry name" value="CheW-like_dom_sf"/>
</dbReference>
<dbReference type="SMART" id="SM00387">
    <property type="entry name" value="HATPase_c"/>
    <property type="match status" value="1"/>
</dbReference>
<dbReference type="InterPro" id="IPR036890">
    <property type="entry name" value="HATPase_C_sf"/>
</dbReference>
<dbReference type="GO" id="GO:0000155">
    <property type="term" value="F:phosphorelay sensor kinase activity"/>
    <property type="evidence" value="ECO:0007669"/>
    <property type="project" value="UniProtKB-ARBA"/>
</dbReference>
<evidence type="ECO:0000259" key="15">
    <source>
        <dbReference type="PROSITE" id="PS50894"/>
    </source>
</evidence>
<dbReference type="PROSITE" id="PS50894">
    <property type="entry name" value="HPT"/>
    <property type="match status" value="1"/>
</dbReference>
<dbReference type="SUPFAM" id="SSF50341">
    <property type="entry name" value="CheW-like"/>
    <property type="match status" value="1"/>
</dbReference>
<dbReference type="InterPro" id="IPR051315">
    <property type="entry name" value="Bact_Chemotaxis_CheA"/>
</dbReference>
<dbReference type="AlphaFoldDB" id="A0A1Y0IC28"/>
<keyword evidence="4 10" id="KW-0597">Phosphoprotein</keyword>
<dbReference type="FunFam" id="3.30.565.10:FF:000016">
    <property type="entry name" value="Chemotaxis protein CheA, putative"/>
    <property type="match status" value="1"/>
</dbReference>
<evidence type="ECO:0000313" key="17">
    <source>
        <dbReference type="Proteomes" id="UP000196027"/>
    </source>
</evidence>
<keyword evidence="6 16" id="KW-0418">Kinase</keyword>
<feature type="domain" description="HPt" evidence="15">
    <location>
        <begin position="390"/>
        <end position="502"/>
    </location>
</feature>
<feature type="region of interest" description="Disordered" evidence="11">
    <location>
        <begin position="134"/>
        <end position="170"/>
    </location>
</feature>
<dbReference type="Gene3D" id="1.20.120.160">
    <property type="entry name" value="HPT domain"/>
    <property type="match status" value="1"/>
</dbReference>
<feature type="region of interest" description="Disordered" evidence="11">
    <location>
        <begin position="657"/>
        <end position="683"/>
    </location>
</feature>
<dbReference type="PANTHER" id="PTHR43395:SF8">
    <property type="entry name" value="HISTIDINE KINASE"/>
    <property type="match status" value="1"/>
</dbReference>
<keyword evidence="17" id="KW-1185">Reference proteome</keyword>
<dbReference type="SMART" id="SM00073">
    <property type="entry name" value="HPT"/>
    <property type="match status" value="1"/>
</dbReference>
<feature type="modified residue" description="4-aspartylphosphate" evidence="10">
    <location>
        <position position="1159"/>
    </location>
</feature>
<gene>
    <name evidence="16" type="ORF">OLMES_3779</name>
</gene>
<dbReference type="Gene3D" id="2.30.30.40">
    <property type="entry name" value="SH3 Domains"/>
    <property type="match status" value="1"/>
</dbReference>
<feature type="region of interest" description="Disordered" evidence="11">
    <location>
        <begin position="541"/>
        <end position="573"/>
    </location>
</feature>
<sequence length="1227" mass="136906">MLEGVCIAEEQVIELVKAMVEELEEIVTEEKTLDGETLQSVLENISETVAIANMPVWESRLRRLQGQFTPYFPDYEGSECERPENDDFEPSPPTTSPVLIPQEKVEYALRWLNRFVSLLEEQLQDDIDSARSLQSDSHALRSDSHSLQPESHSPAPSRETSATGDTAPTDMTEQFEDSVHVESSINLDTIEHNQRAKYSENTISLENIENAEASALVAFNADQELDNEQQEFISVLRAELQEIATEFEQIRSTMASAASCEDFIAARDQICCLLETLGETFSSFELPGLQQLVDVTSIRLREEETQHSALLDALKSLPDSIDQYLGSLASEDACLQLIDFIDHPLWPTQIDEDILHDTLQSLADFNPASEEHLIQELVPYSEEDTLLTFDPEASPEVIKVFLVDAPLHAEALYTALSSLKQETPEGASQEKYHSELIQTAQRASHTLKGAANLIGVSGVANLSHELETVFEQLENRRLTLSRDLINLLLNASDCLSAMIDSLNGQDQEPSDTLMLLTALQHYGVGETDTAGDEANTELVNEKAQNHEQTAASTTSTNVPPEPKSDQPPAQPQIDDELAPLMTIAEEMSITTVQSRELFKRVKETSQSLKQHDEDLNAKRMELETLVDVRSMAHRLHAPHGSGQAVKTEFHRQYPDALPRNQRTSDAVESSASQTDAFETDAAENDSLELDSLELDRYDDLHQCAHQLFEGIADIREINGRLQDQVSIMDSLMRQQFRHINSLQHELLSRQRVDAATLSGRLQRCVRQACRAAGKEVSLNITGEQLQIDRVLIDRLADPIMHLLRNAVDHGIESDQSRLSKQKSATGQIALDFQQMGRFLQINLSDDGQGLDYQRIFQKACQKGIYQDKHQLPDHKELAELIWQPGFSTRDQATQLSGRGIGLDAVRSQIELLGGSIQFLQEAAPEEQYTGCRIQLRVPIREITQYMLLIKAGEARFALPTTHLKQIMPSHSGKLERIAGQWHFIANDTLYPCHNLAGALQGNAQVFESTESDFNNPVLITRLYDTDIAIAVDQLLHGEQLVLRSPGKLTPKLPGLAGLTILGDGTVIPVLNITDIVLQRSHSKSSGDRLPEANADHNILPQSHGPKDRPTVLVIDDSLSVRSTLKQLLSDCGFEVVTACDGLEAVDKLNHTHPALCLVDLEMPRMNGLEFTRHIRNSSQYEKLPVLMLTSRNQSKHRQMAEKAGVTDYATKPYNETQLMDQIRDILA</sequence>
<dbReference type="PROSITE" id="PS50851">
    <property type="entry name" value="CHEW"/>
    <property type="match status" value="1"/>
</dbReference>
<evidence type="ECO:0000256" key="8">
    <source>
        <dbReference type="ARBA" id="ARBA00035100"/>
    </source>
</evidence>
<feature type="compositionally biased region" description="Polar residues" evidence="11">
    <location>
        <begin position="158"/>
        <end position="170"/>
    </location>
</feature>
<feature type="compositionally biased region" description="Polar residues" evidence="11">
    <location>
        <begin position="660"/>
        <end position="676"/>
    </location>
</feature>
<comment type="catalytic activity">
    <reaction evidence="1">
        <text>ATP + protein L-histidine = ADP + protein N-phospho-L-histidine.</text>
        <dbReference type="EC" id="2.7.13.3"/>
    </reaction>
</comment>